<evidence type="ECO:0000313" key="2">
    <source>
        <dbReference type="Proteomes" id="UP000298180"/>
    </source>
</evidence>
<organism evidence="1 2">
    <name type="scientific">Ramlibacter henchirensis</name>
    <dbReference type="NCBI Taxonomy" id="204072"/>
    <lineage>
        <taxon>Bacteria</taxon>
        <taxon>Pseudomonadati</taxon>
        <taxon>Pseudomonadota</taxon>
        <taxon>Betaproteobacteria</taxon>
        <taxon>Burkholderiales</taxon>
        <taxon>Comamonadaceae</taxon>
        <taxon>Ramlibacter</taxon>
    </lineage>
</organism>
<sequence>MRYERLTPQALALLEAWEQAHRAACDAEGWLTRRSAAGPSTLDEIQQSATELRAHADASFRVLLESKCFGELTQMPSAG</sequence>
<name>A0A4Z0BIX9_9BURK</name>
<keyword evidence="2" id="KW-1185">Reference proteome</keyword>
<dbReference type="RefSeq" id="WP_135265510.1">
    <property type="nucleotide sequence ID" value="NZ_SMLM01000004.1"/>
</dbReference>
<reference evidence="1 2" key="1">
    <citation type="submission" date="2019-03" db="EMBL/GenBank/DDBJ databases">
        <title>Ramlibacter henchirensis DSM 14656, whole genome shotgun sequence.</title>
        <authorList>
            <person name="Zhang X."/>
            <person name="Feng G."/>
            <person name="Zhu H."/>
        </authorList>
    </citation>
    <scope>NUCLEOTIDE SEQUENCE [LARGE SCALE GENOMIC DNA]</scope>
    <source>
        <strain evidence="1 2">DSM 14656</strain>
    </source>
</reference>
<proteinExistence type="predicted"/>
<dbReference type="AlphaFoldDB" id="A0A4Z0BIX9"/>
<dbReference type="EMBL" id="SMLM01000004">
    <property type="protein sequence ID" value="TFY99282.1"/>
    <property type="molecule type" value="Genomic_DNA"/>
</dbReference>
<protein>
    <submittedName>
        <fullName evidence="1">Uncharacterized protein</fullName>
    </submittedName>
</protein>
<evidence type="ECO:0000313" key="1">
    <source>
        <dbReference type="EMBL" id="TFY99282.1"/>
    </source>
</evidence>
<dbReference type="Proteomes" id="UP000298180">
    <property type="component" value="Unassembled WGS sequence"/>
</dbReference>
<comment type="caution">
    <text evidence="1">The sequence shown here is derived from an EMBL/GenBank/DDBJ whole genome shotgun (WGS) entry which is preliminary data.</text>
</comment>
<accession>A0A4Z0BIX9</accession>
<gene>
    <name evidence="1" type="ORF">EZ313_22225</name>
</gene>